<dbReference type="OMA" id="KESGWFV"/>
<dbReference type="InterPro" id="IPR033579">
    <property type="entry name" value="TMEM128"/>
</dbReference>
<dbReference type="Pfam" id="PF20479">
    <property type="entry name" value="TMEM128"/>
    <property type="match status" value="1"/>
</dbReference>
<keyword evidence="1" id="KW-0812">Transmembrane</keyword>
<protein>
    <submittedName>
        <fullName evidence="3">Transmembrane protein 128-like</fullName>
    </submittedName>
</protein>
<evidence type="ECO:0000313" key="2">
    <source>
        <dbReference type="Proteomes" id="UP001165740"/>
    </source>
</evidence>
<feature type="transmembrane region" description="Helical" evidence="1">
    <location>
        <begin position="145"/>
        <end position="165"/>
    </location>
</feature>
<keyword evidence="1" id="KW-0472">Membrane</keyword>
<dbReference type="PANTHER" id="PTHR31134:SF1">
    <property type="entry name" value="TRANSMEMBRANE PROTEIN 128"/>
    <property type="match status" value="1"/>
</dbReference>
<keyword evidence="1" id="KW-1133">Transmembrane helix</keyword>
<reference evidence="3" key="1">
    <citation type="submission" date="2025-08" db="UniProtKB">
        <authorList>
            <consortium name="RefSeq"/>
        </authorList>
    </citation>
    <scope>IDENTIFICATION</scope>
</reference>
<dbReference type="SUPFAM" id="SSF103473">
    <property type="entry name" value="MFS general substrate transporter"/>
    <property type="match status" value="1"/>
</dbReference>
<dbReference type="RefSeq" id="XP_055893670.1">
    <property type="nucleotide sequence ID" value="XM_056037695.1"/>
</dbReference>
<dbReference type="GeneID" id="106064927"/>
<feature type="transmembrane region" description="Helical" evidence="1">
    <location>
        <begin position="80"/>
        <end position="100"/>
    </location>
</feature>
<keyword evidence="2" id="KW-1185">Reference proteome</keyword>
<dbReference type="Proteomes" id="UP001165740">
    <property type="component" value="Chromosome 1"/>
</dbReference>
<evidence type="ECO:0000256" key="1">
    <source>
        <dbReference type="SAM" id="Phobius"/>
    </source>
</evidence>
<dbReference type="OrthoDB" id="58903at2759"/>
<organism evidence="2 3">
    <name type="scientific">Biomphalaria glabrata</name>
    <name type="common">Bloodfluke planorb</name>
    <name type="synonym">Freshwater snail</name>
    <dbReference type="NCBI Taxonomy" id="6526"/>
    <lineage>
        <taxon>Eukaryota</taxon>
        <taxon>Metazoa</taxon>
        <taxon>Spiralia</taxon>
        <taxon>Lophotrochozoa</taxon>
        <taxon>Mollusca</taxon>
        <taxon>Gastropoda</taxon>
        <taxon>Heterobranchia</taxon>
        <taxon>Euthyneura</taxon>
        <taxon>Panpulmonata</taxon>
        <taxon>Hygrophila</taxon>
        <taxon>Lymnaeoidea</taxon>
        <taxon>Planorbidae</taxon>
        <taxon>Biomphalaria</taxon>
    </lineage>
</organism>
<name>A0A9W3B2I1_BIOGL</name>
<feature type="transmembrane region" description="Helical" evidence="1">
    <location>
        <begin position="51"/>
        <end position="74"/>
    </location>
</feature>
<accession>A0A9W3B2I1</accession>
<dbReference type="AlphaFoldDB" id="A0A9W3B2I1"/>
<feature type="transmembrane region" description="Helical" evidence="1">
    <location>
        <begin position="120"/>
        <end position="139"/>
    </location>
</feature>
<gene>
    <name evidence="3" type="primary">LOC106064927</name>
</gene>
<proteinExistence type="predicted"/>
<dbReference type="PANTHER" id="PTHR31134">
    <property type="entry name" value="TRANSMEMBRANE PROTEIN 128"/>
    <property type="match status" value="1"/>
</dbReference>
<dbReference type="InterPro" id="IPR036259">
    <property type="entry name" value="MFS_trans_sf"/>
</dbReference>
<evidence type="ECO:0000313" key="3">
    <source>
        <dbReference type="RefSeq" id="XP_055893670.1"/>
    </source>
</evidence>
<sequence length="166" mass="19168">MANSNIDIDLLRRRVYDNLNDAATKNSDEYHYDQKDEKLQTKQSPYCFQNFVCLGVAVAVFYFTDFLNVILYDASIKSTWFWSGALFLSVHLGILVYIVFYQSFWKKLHSDEWETKFPRVFPIATSAFIIGMICFSVSLWPVWGFLTPLIFLSLFLGGVVIIAMIG</sequence>